<dbReference type="Proteomes" id="UP000722121">
    <property type="component" value="Unassembled WGS sequence"/>
</dbReference>
<name>A0ABS3AQ68_9BACT</name>
<dbReference type="SUPFAM" id="SSF47598">
    <property type="entry name" value="Ribbon-helix-helix"/>
    <property type="match status" value="1"/>
</dbReference>
<proteinExistence type="predicted"/>
<reference evidence="1 2" key="1">
    <citation type="submission" date="2021-02" db="EMBL/GenBank/DDBJ databases">
        <title>Activity-based single-cell genomes from oceanic crustal fluid captures similar information to metagenomic and metatranscriptomic surveys with orders of magnitude less sampling.</title>
        <authorList>
            <person name="D'Angelo T.S."/>
            <person name="Orcutt B.N."/>
        </authorList>
    </citation>
    <scope>NUCLEOTIDE SEQUENCE [LARGE SCALE GENOMIC DNA]</scope>
    <source>
        <strain evidence="1">AH-315-G07</strain>
    </source>
</reference>
<organism evidence="1 2">
    <name type="scientific">Simkania negevensis</name>
    <dbReference type="NCBI Taxonomy" id="83561"/>
    <lineage>
        <taxon>Bacteria</taxon>
        <taxon>Pseudomonadati</taxon>
        <taxon>Chlamydiota</taxon>
        <taxon>Chlamydiia</taxon>
        <taxon>Parachlamydiales</taxon>
        <taxon>Simkaniaceae</taxon>
        <taxon>Simkania</taxon>
    </lineage>
</organism>
<evidence type="ECO:0000313" key="1">
    <source>
        <dbReference type="EMBL" id="MBN4066619.1"/>
    </source>
</evidence>
<evidence type="ECO:0000313" key="2">
    <source>
        <dbReference type="Proteomes" id="UP000722121"/>
    </source>
</evidence>
<protein>
    <recommendedName>
        <fullName evidence="3">CopG family transcriptional regulator</fullName>
    </recommendedName>
</protein>
<dbReference type="EMBL" id="JAFITR010000011">
    <property type="protein sequence ID" value="MBN4066619.1"/>
    <property type="molecule type" value="Genomic_DNA"/>
</dbReference>
<gene>
    <name evidence="1" type="ORF">JYU14_00865</name>
</gene>
<sequence length="84" mass="9760">MKDTVRLNFEFPREHYPYLKMLCAQKGLSLKDFASALLIRKIEEYEEGLLVKEAEGRLDEMETSENIDFDEAARLAGWSDVESE</sequence>
<comment type="caution">
    <text evidence="1">The sequence shown here is derived from an EMBL/GenBank/DDBJ whole genome shotgun (WGS) entry which is preliminary data.</text>
</comment>
<dbReference type="InterPro" id="IPR010985">
    <property type="entry name" value="Ribbon_hlx_hlx"/>
</dbReference>
<accession>A0ABS3AQ68</accession>
<evidence type="ECO:0008006" key="3">
    <source>
        <dbReference type="Google" id="ProtNLM"/>
    </source>
</evidence>
<keyword evidence="2" id="KW-1185">Reference proteome</keyword>